<keyword evidence="1" id="KW-1133">Transmembrane helix</keyword>
<accession>A0A433YEL6</accession>
<dbReference type="EMBL" id="RZNY01000002">
    <property type="protein sequence ID" value="RUT48280.1"/>
    <property type="molecule type" value="Genomic_DNA"/>
</dbReference>
<keyword evidence="3" id="KW-0378">Hydrolase</keyword>
<dbReference type="PRINTS" id="PR00111">
    <property type="entry name" value="ABHYDROLASE"/>
</dbReference>
<dbReference type="InterPro" id="IPR050266">
    <property type="entry name" value="AB_hydrolase_sf"/>
</dbReference>
<dbReference type="GO" id="GO:0016787">
    <property type="term" value="F:hydrolase activity"/>
    <property type="evidence" value="ECO:0007669"/>
    <property type="project" value="UniProtKB-KW"/>
</dbReference>
<comment type="caution">
    <text evidence="3">The sequence shown here is derived from an EMBL/GenBank/DDBJ whole genome shotgun (WGS) entry which is preliminary data.</text>
</comment>
<keyword evidence="4" id="KW-1185">Reference proteome</keyword>
<dbReference type="GO" id="GO:0016020">
    <property type="term" value="C:membrane"/>
    <property type="evidence" value="ECO:0007669"/>
    <property type="project" value="TreeGrafter"/>
</dbReference>
<dbReference type="SUPFAM" id="SSF53474">
    <property type="entry name" value="alpha/beta-Hydrolases"/>
    <property type="match status" value="1"/>
</dbReference>
<dbReference type="OrthoDB" id="9805423at2"/>
<gene>
    <name evidence="3" type="ORF">EJP82_03890</name>
</gene>
<evidence type="ECO:0000256" key="1">
    <source>
        <dbReference type="SAM" id="Phobius"/>
    </source>
</evidence>
<protein>
    <submittedName>
        <fullName evidence="3">Alpha/beta hydrolase</fullName>
    </submittedName>
</protein>
<feature type="transmembrane region" description="Helical" evidence="1">
    <location>
        <begin position="21"/>
        <end position="42"/>
    </location>
</feature>
<feature type="domain" description="AB hydrolase-1" evidence="2">
    <location>
        <begin position="81"/>
        <end position="300"/>
    </location>
</feature>
<dbReference type="PANTHER" id="PTHR43798">
    <property type="entry name" value="MONOACYLGLYCEROL LIPASE"/>
    <property type="match status" value="1"/>
</dbReference>
<dbReference type="InterPro" id="IPR029058">
    <property type="entry name" value="AB_hydrolase_fold"/>
</dbReference>
<dbReference type="InterPro" id="IPR000073">
    <property type="entry name" value="AB_hydrolase_1"/>
</dbReference>
<dbReference type="Gene3D" id="3.40.50.1820">
    <property type="entry name" value="alpha/beta hydrolase"/>
    <property type="match status" value="1"/>
</dbReference>
<evidence type="ECO:0000313" key="4">
    <source>
        <dbReference type="Proteomes" id="UP000279446"/>
    </source>
</evidence>
<dbReference type="Proteomes" id="UP000279446">
    <property type="component" value="Unassembled WGS sequence"/>
</dbReference>
<organism evidence="3 4">
    <name type="scientific">Paenibacillus anaericanus</name>
    <dbReference type="NCBI Taxonomy" id="170367"/>
    <lineage>
        <taxon>Bacteria</taxon>
        <taxon>Bacillati</taxon>
        <taxon>Bacillota</taxon>
        <taxon>Bacilli</taxon>
        <taxon>Bacillales</taxon>
        <taxon>Paenibacillaceae</taxon>
        <taxon>Paenibacillus</taxon>
    </lineage>
</organism>
<sequence>MLSIRRTEIVKSSIKKGKRRMILCIAGIALVLIAIFLLIQYIQCSIEVKKANIRLETYGAHTIKLNYGDMTYVDKGTGEEVILVAHGISGGYDQGFETVKDKVDQYRIIAPSRFGYLDSASPQDPSPKAQASAYIELLDQLGIDKVFILGTSAGGTIAIRFALDYPERTRGLILYSSAAPFLEKPESYSEYSGPPSFMCNDFPMWLLRPLFKPLMGMEQDTIYSMLPVSRRHDGMVMDASITNPDMARNFDQYPIEDLKVPSLILQSKDDALASYEQISKSLSRFPNSTFISFEDGGHLMVGHEREVAEAFDEFIRNSKE</sequence>
<evidence type="ECO:0000259" key="2">
    <source>
        <dbReference type="Pfam" id="PF00561"/>
    </source>
</evidence>
<dbReference type="Pfam" id="PF00561">
    <property type="entry name" value="Abhydrolase_1"/>
    <property type="match status" value="1"/>
</dbReference>
<name>A0A433YEL6_9BACL</name>
<reference evidence="3 4" key="1">
    <citation type="submission" date="2018-12" db="EMBL/GenBank/DDBJ databases">
        <authorList>
            <person name="Sun L."/>
            <person name="Chen Z."/>
        </authorList>
    </citation>
    <scope>NUCLEOTIDE SEQUENCE [LARGE SCALE GENOMIC DNA]</scope>
    <source>
        <strain evidence="3 4">DSM 15890</strain>
    </source>
</reference>
<dbReference type="AlphaFoldDB" id="A0A433YEL6"/>
<evidence type="ECO:0000313" key="3">
    <source>
        <dbReference type="EMBL" id="RUT48280.1"/>
    </source>
</evidence>
<keyword evidence="1" id="KW-0472">Membrane</keyword>
<keyword evidence="1" id="KW-0812">Transmembrane</keyword>
<dbReference type="PANTHER" id="PTHR43798:SF33">
    <property type="entry name" value="HYDROLASE, PUTATIVE (AFU_ORTHOLOGUE AFUA_2G14860)-RELATED"/>
    <property type="match status" value="1"/>
</dbReference>
<proteinExistence type="predicted"/>